<dbReference type="RefSeq" id="WP_272737500.1">
    <property type="nucleotide sequence ID" value="NZ_CP116942.1"/>
</dbReference>
<keyword evidence="1" id="KW-1133">Transmembrane helix</keyword>
<name>A0AAE9YBB4_9ACTN</name>
<accession>A0AAE9YBB4</accession>
<evidence type="ECO:0000313" key="3">
    <source>
        <dbReference type="Proteomes" id="UP001216390"/>
    </source>
</evidence>
<reference evidence="2" key="1">
    <citation type="submission" date="2023-01" db="EMBL/GenBank/DDBJ databases">
        <title>The diversity of Class Acidimicrobiia in South China Sea sediment environments and the proposal of Iamia marina sp. nov., a novel species of the genus Iamia.</title>
        <authorList>
            <person name="He Y."/>
            <person name="Tian X."/>
        </authorList>
    </citation>
    <scope>NUCLEOTIDE SEQUENCE</scope>
    <source>
        <strain evidence="2">DSM 19957</strain>
    </source>
</reference>
<keyword evidence="1" id="KW-0812">Transmembrane</keyword>
<dbReference type="Proteomes" id="UP001216390">
    <property type="component" value="Chromosome"/>
</dbReference>
<feature type="transmembrane region" description="Helical" evidence="1">
    <location>
        <begin position="43"/>
        <end position="60"/>
    </location>
</feature>
<evidence type="ECO:0000256" key="1">
    <source>
        <dbReference type="SAM" id="Phobius"/>
    </source>
</evidence>
<dbReference type="EMBL" id="CP116942">
    <property type="protein sequence ID" value="WCO67983.1"/>
    <property type="molecule type" value="Genomic_DNA"/>
</dbReference>
<gene>
    <name evidence="2" type="ORF">PO878_04500</name>
</gene>
<proteinExistence type="predicted"/>
<feature type="transmembrane region" description="Helical" evidence="1">
    <location>
        <begin position="109"/>
        <end position="128"/>
    </location>
</feature>
<sequence>MRTRRASAGMVLPGGLLAGHLLGVGVASRLGSTAVFTWGSGPIKILACAGIPLAMAALLVSFERGRRARPTVASAPLMVVQQVAAFLLVDLIERLLAGLTPADALRDPWFWWAAAVQVLVAVGLWLVLRSAGALGRRVAARTRRVPGAPSAPVLPAAGQVVPAFAVALSSLSRRGPPSGSVQLA</sequence>
<dbReference type="AlphaFoldDB" id="A0AAE9YBB4"/>
<dbReference type="KEGG" id="ima:PO878_04500"/>
<protein>
    <submittedName>
        <fullName evidence="2">Uncharacterized protein</fullName>
    </submittedName>
</protein>
<keyword evidence="3" id="KW-1185">Reference proteome</keyword>
<feature type="transmembrane region" description="Helical" evidence="1">
    <location>
        <begin position="72"/>
        <end position="89"/>
    </location>
</feature>
<evidence type="ECO:0000313" key="2">
    <source>
        <dbReference type="EMBL" id="WCO67983.1"/>
    </source>
</evidence>
<keyword evidence="1" id="KW-0472">Membrane</keyword>
<organism evidence="2 3">
    <name type="scientific">Iamia majanohamensis</name>
    <dbReference type="NCBI Taxonomy" id="467976"/>
    <lineage>
        <taxon>Bacteria</taxon>
        <taxon>Bacillati</taxon>
        <taxon>Actinomycetota</taxon>
        <taxon>Acidimicrobiia</taxon>
        <taxon>Acidimicrobiales</taxon>
        <taxon>Iamiaceae</taxon>
        <taxon>Iamia</taxon>
    </lineage>
</organism>